<dbReference type="EMBL" id="SMUV01000009">
    <property type="protein sequence ID" value="TDK54164.1"/>
    <property type="molecule type" value="Genomic_DNA"/>
</dbReference>
<protein>
    <submittedName>
        <fullName evidence="8">IS21 family transposase</fullName>
    </submittedName>
</protein>
<dbReference type="Pfam" id="PF00665">
    <property type="entry name" value="rve"/>
    <property type="match status" value="1"/>
</dbReference>
<dbReference type="Pfam" id="PF22483">
    <property type="entry name" value="Mu-transpos_C_2"/>
    <property type="match status" value="1"/>
</dbReference>
<dbReference type="OrthoDB" id="2065409at2"/>
<dbReference type="AlphaFoldDB" id="A0A4R5VHK7"/>
<dbReference type="GO" id="GO:0032196">
    <property type="term" value="P:transposition"/>
    <property type="evidence" value="ECO:0007669"/>
    <property type="project" value="UniProtKB-KW"/>
</dbReference>
<evidence type="ECO:0000256" key="5">
    <source>
        <dbReference type="SAM" id="MobiDB-lite"/>
    </source>
</evidence>
<dbReference type="SUPFAM" id="SSF46689">
    <property type="entry name" value="Homeodomain-like"/>
    <property type="match status" value="1"/>
</dbReference>
<feature type="domain" description="Integrase catalytic" evidence="7">
    <location>
        <begin position="124"/>
        <end position="300"/>
    </location>
</feature>
<dbReference type="GO" id="GO:0006310">
    <property type="term" value="P:DNA recombination"/>
    <property type="evidence" value="ECO:0007669"/>
    <property type="project" value="UniProtKB-KW"/>
</dbReference>
<dbReference type="Gene3D" id="3.30.420.10">
    <property type="entry name" value="Ribonuclease H-like superfamily/Ribonuclease H"/>
    <property type="match status" value="1"/>
</dbReference>
<dbReference type="Proteomes" id="UP000295301">
    <property type="component" value="Unassembled WGS sequence"/>
</dbReference>
<dbReference type="SUPFAM" id="SSF53098">
    <property type="entry name" value="Ribonuclease H-like"/>
    <property type="match status" value="1"/>
</dbReference>
<dbReference type="PROSITE" id="PS50531">
    <property type="entry name" value="HTH_IS21"/>
    <property type="match status" value="1"/>
</dbReference>
<feature type="compositionally biased region" description="Basic and acidic residues" evidence="5">
    <location>
        <begin position="506"/>
        <end position="521"/>
    </location>
</feature>
<dbReference type="RefSeq" id="WP_008335500.1">
    <property type="nucleotide sequence ID" value="NZ_SMUV01000009.1"/>
</dbReference>
<evidence type="ECO:0000256" key="4">
    <source>
        <dbReference type="ARBA" id="ARBA00023172"/>
    </source>
</evidence>
<accession>A0A4R5VHK7</accession>
<sequence>MLVVETIAKIRRAHFIQGKSIKQICRELRVSRNTVRKVVRSGATEFSYDRSTQPRPKIDPWRSDLDEMLAENDRQPKRQRLTLVRIYEELRNRGYDGSYDAVRRYAASWSKATREASAAAYVPLSFDPGEAYQFDWSHEVVLIDGVTTTVKVAHVRLSHSRMPFVRAYPRETQEMVFDAHDKAFAFFGGACARGIYDNMKTAVDAIFIGKDRAYNRRFQQMCGHYLVDPVACTPASGWEKGQVENQVGVIRRRFFVPRPKFKSYAELNAWLEDRCLAYAKANKHPELRDKTIWEVFEDERPSLVPYVGPFDGFHAVPASVSKTCLVRFDKNRYSVDARAVGRPVEIRAYAARLECWQDGQIVGQHERAFGRDKTIFDPLHYIPVLARKPGALRNGAPFREWELPVPIRRVWRKLERQPGGDRQMVDILSAVLTDGIDAVEAACAEALSHNVHSAGVVLNILARHREPPPPLTITTPDALKLACEPIADCNRYDSLRRTQNGKIRGNRRDGKAEALRNEGRL</sequence>
<evidence type="ECO:0000313" key="9">
    <source>
        <dbReference type="Proteomes" id="UP000295301"/>
    </source>
</evidence>
<comment type="similarity">
    <text evidence="1">Belongs to the transposase IS21/IS408/IS1162 family.</text>
</comment>
<feature type="region of interest" description="Disordered" evidence="5">
    <location>
        <begin position="501"/>
        <end position="521"/>
    </location>
</feature>
<keyword evidence="3" id="KW-0238">DNA-binding</keyword>
<dbReference type="InterPro" id="IPR001584">
    <property type="entry name" value="Integrase_cat-core"/>
</dbReference>
<organism evidence="8 9">
    <name type="scientific">Antarcticimicrobium luteum</name>
    <dbReference type="NCBI Taxonomy" id="2547397"/>
    <lineage>
        <taxon>Bacteria</taxon>
        <taxon>Pseudomonadati</taxon>
        <taxon>Pseudomonadota</taxon>
        <taxon>Alphaproteobacteria</taxon>
        <taxon>Rhodobacterales</taxon>
        <taxon>Paracoccaceae</taxon>
        <taxon>Antarcticimicrobium</taxon>
    </lineage>
</organism>
<dbReference type="InterPro" id="IPR012337">
    <property type="entry name" value="RNaseH-like_sf"/>
</dbReference>
<proteinExistence type="inferred from homology"/>
<dbReference type="NCBIfam" id="NF033546">
    <property type="entry name" value="transpos_IS21"/>
    <property type="match status" value="1"/>
</dbReference>
<dbReference type="GO" id="GO:0015074">
    <property type="term" value="P:DNA integration"/>
    <property type="evidence" value="ECO:0007669"/>
    <property type="project" value="InterPro"/>
</dbReference>
<evidence type="ECO:0000313" key="8">
    <source>
        <dbReference type="EMBL" id="TDK54164.1"/>
    </source>
</evidence>
<reference evidence="8 9" key="1">
    <citation type="submission" date="2019-03" db="EMBL/GenBank/DDBJ databases">
        <title>Ruegeria lutea sp. nov., a novel strain, isolated from marine sediment, the Masan Bay, South Korea.</title>
        <authorList>
            <person name="Kim J."/>
            <person name="Kim D.-Y."/>
            <person name="Lee S.-S."/>
        </authorList>
    </citation>
    <scope>NUCLEOTIDE SEQUENCE [LARGE SCALE GENOMIC DNA]</scope>
    <source>
        <strain evidence="8 9">318-1</strain>
    </source>
</reference>
<evidence type="ECO:0000256" key="1">
    <source>
        <dbReference type="ARBA" id="ARBA00009277"/>
    </source>
</evidence>
<evidence type="ECO:0000259" key="6">
    <source>
        <dbReference type="PROSITE" id="PS50531"/>
    </source>
</evidence>
<keyword evidence="2" id="KW-0815">Transposition</keyword>
<name>A0A4R5VHK7_9RHOB</name>
<dbReference type="GO" id="GO:0003677">
    <property type="term" value="F:DNA binding"/>
    <property type="evidence" value="ECO:0007669"/>
    <property type="project" value="UniProtKB-KW"/>
</dbReference>
<evidence type="ECO:0000256" key="2">
    <source>
        <dbReference type="ARBA" id="ARBA00022578"/>
    </source>
</evidence>
<dbReference type="InterPro" id="IPR017894">
    <property type="entry name" value="HTH_IS21_transposase_type"/>
</dbReference>
<evidence type="ECO:0000256" key="3">
    <source>
        <dbReference type="ARBA" id="ARBA00023125"/>
    </source>
</evidence>
<dbReference type="PROSITE" id="PS50994">
    <property type="entry name" value="INTEGRASE"/>
    <property type="match status" value="1"/>
</dbReference>
<feature type="domain" description="HTH IS21-type" evidence="6">
    <location>
        <begin position="6"/>
        <end position="69"/>
    </location>
</feature>
<keyword evidence="9" id="KW-1185">Reference proteome</keyword>
<dbReference type="PANTHER" id="PTHR35004:SF7">
    <property type="entry name" value="INTEGRASE PROTEIN"/>
    <property type="match status" value="1"/>
</dbReference>
<dbReference type="InterPro" id="IPR009057">
    <property type="entry name" value="Homeodomain-like_sf"/>
</dbReference>
<dbReference type="PANTHER" id="PTHR35004">
    <property type="entry name" value="TRANSPOSASE RV3428C-RELATED"/>
    <property type="match status" value="1"/>
</dbReference>
<gene>
    <name evidence="8" type="ORF">E1832_00085</name>
</gene>
<evidence type="ECO:0000259" key="7">
    <source>
        <dbReference type="PROSITE" id="PS50994"/>
    </source>
</evidence>
<comment type="caution">
    <text evidence="8">The sequence shown here is derived from an EMBL/GenBank/DDBJ whole genome shotgun (WGS) entry which is preliminary data.</text>
</comment>
<keyword evidence="4" id="KW-0233">DNA recombination</keyword>
<dbReference type="InterPro" id="IPR054353">
    <property type="entry name" value="IstA-like_C"/>
</dbReference>
<dbReference type="InterPro" id="IPR036397">
    <property type="entry name" value="RNaseH_sf"/>
</dbReference>